<dbReference type="EMBL" id="MCGO01000025">
    <property type="protein sequence ID" value="ORY43368.1"/>
    <property type="molecule type" value="Genomic_DNA"/>
</dbReference>
<sequence length="699" mass="77949">MSHLERTPPRSHIRPPPSRPTFYDEVIALNLADDNPLLVYPGRRSREFTRAIQSVTGMTSHAAHRLETILIEYARTYSQWIIHEKEDADLGVPQALPVDRILGVKAYSILEVEAFDEHSNVLHCDSRKLEAAARNDKKRGRSNMNLEDVNHEDSNVEAIALEDVMLSNENTVHGNIGIALDTAYLEVKEVEDLGCRLVSLEDGVEEERVHVFKKVDVSPLTFHQTPTSASDLFGKKILTRKLLGNTIETEDLHHKVHADTDDLIKLGIKKIRSDIDVGAEIENVHIEGTLEPQVFTILNKKKVAVNVLDSHKVPCCRCSTITNTSHFVGTVWTCKNCHKLPTWTWGTGHIEISDPVYLNWLKGKITHRDSCNVTANPKTERKAEEFIERLLANLQASGLDKASKFRALILCFRDSMNTHPLSEQSAEAAQEAIVIQKERDIGGKAVRILAGCLYKCGGGGLMSVTLESGMFKDELRDSVVVDNSAFYAFALKRAKTICPNMDVEFLFPNVESCPFAHISLLQAYGDKLCADVNSGNRRWRKIKSGVSTTVDPHATKFSENEVRFTFLSGARYDTVETLIPIPNRLTIHTTTKVNVPRGTSASCTLQELKSTIPYLRAGNSPHGIKSAFVNGLKVCSLLAEVVEQRGRLGGGTNYNNRTKSPLDSDHIITEGGSTTGDNDWFWSEFQKTRKILRAKNHVL</sequence>
<comment type="caution">
    <text evidence="1">The sequence shown here is derived from an EMBL/GenBank/DDBJ whole genome shotgun (WGS) entry which is preliminary data.</text>
</comment>
<dbReference type="Proteomes" id="UP000193642">
    <property type="component" value="Unassembled WGS sequence"/>
</dbReference>
<proteinExistence type="predicted"/>
<name>A0A1Y2C8L1_9FUNG</name>
<evidence type="ECO:0000313" key="2">
    <source>
        <dbReference type="Proteomes" id="UP000193642"/>
    </source>
</evidence>
<evidence type="ECO:0000313" key="1">
    <source>
        <dbReference type="EMBL" id="ORY43368.1"/>
    </source>
</evidence>
<accession>A0A1Y2C8L1</accession>
<dbReference type="OrthoDB" id="10345750at2759"/>
<dbReference type="AlphaFoldDB" id="A0A1Y2C8L1"/>
<organism evidence="1 2">
    <name type="scientific">Rhizoclosmatium globosum</name>
    <dbReference type="NCBI Taxonomy" id="329046"/>
    <lineage>
        <taxon>Eukaryota</taxon>
        <taxon>Fungi</taxon>
        <taxon>Fungi incertae sedis</taxon>
        <taxon>Chytridiomycota</taxon>
        <taxon>Chytridiomycota incertae sedis</taxon>
        <taxon>Chytridiomycetes</taxon>
        <taxon>Chytridiales</taxon>
        <taxon>Chytriomycetaceae</taxon>
        <taxon>Rhizoclosmatium</taxon>
    </lineage>
</organism>
<keyword evidence="2" id="KW-1185">Reference proteome</keyword>
<reference evidence="1 2" key="1">
    <citation type="submission" date="2016-07" db="EMBL/GenBank/DDBJ databases">
        <title>Pervasive Adenine N6-methylation of Active Genes in Fungi.</title>
        <authorList>
            <consortium name="DOE Joint Genome Institute"/>
            <person name="Mondo S.J."/>
            <person name="Dannebaum R.O."/>
            <person name="Kuo R.C."/>
            <person name="Labutti K."/>
            <person name="Haridas S."/>
            <person name="Kuo A."/>
            <person name="Salamov A."/>
            <person name="Ahrendt S.R."/>
            <person name="Lipzen A."/>
            <person name="Sullivan W."/>
            <person name="Andreopoulos W.B."/>
            <person name="Clum A."/>
            <person name="Lindquist E."/>
            <person name="Daum C."/>
            <person name="Ramamoorthy G.K."/>
            <person name="Gryganskyi A."/>
            <person name="Culley D."/>
            <person name="Magnuson J.K."/>
            <person name="James T.Y."/>
            <person name="O'Malley M.A."/>
            <person name="Stajich J.E."/>
            <person name="Spatafora J.W."/>
            <person name="Visel A."/>
            <person name="Grigoriev I.V."/>
        </authorList>
    </citation>
    <scope>NUCLEOTIDE SEQUENCE [LARGE SCALE GENOMIC DNA]</scope>
    <source>
        <strain evidence="1 2">JEL800</strain>
    </source>
</reference>
<gene>
    <name evidence="1" type="ORF">BCR33DRAFT_785742</name>
</gene>
<protein>
    <submittedName>
        <fullName evidence="1">Uncharacterized protein</fullName>
    </submittedName>
</protein>